<evidence type="ECO:0000256" key="1">
    <source>
        <dbReference type="SAM" id="MobiDB-lite"/>
    </source>
</evidence>
<feature type="transmembrane region" description="Helical" evidence="2">
    <location>
        <begin position="20"/>
        <end position="39"/>
    </location>
</feature>
<dbReference type="Pfam" id="PF19870">
    <property type="entry name" value="DUF6343"/>
    <property type="match status" value="1"/>
</dbReference>
<name>A0A370BFZ2_9ACTN</name>
<evidence type="ECO:0000313" key="3">
    <source>
        <dbReference type="EMBL" id="RDG39194.1"/>
    </source>
</evidence>
<proteinExistence type="predicted"/>
<comment type="caution">
    <text evidence="3">The sequence shown here is derived from an EMBL/GenBank/DDBJ whole genome shotgun (WGS) entry which is preliminary data.</text>
</comment>
<feature type="transmembrane region" description="Helical" evidence="2">
    <location>
        <begin position="45"/>
        <end position="64"/>
    </location>
</feature>
<sequence>MRTRTGSEPVTARSPLRMRFWLSLWGVFWTGAGTVVFALAGRPWWALACAVLLLIVVTDLVVILRHFRQGPRFQPGRDVGPYPPGHGPNVILTEDRERERDLIRQRRNRTGMGGGRRRS</sequence>
<dbReference type="InterPro" id="IPR045924">
    <property type="entry name" value="DUF6343"/>
</dbReference>
<dbReference type="OrthoDB" id="4322906at2"/>
<dbReference type="EMBL" id="QQNA01000030">
    <property type="protein sequence ID" value="RDG39194.1"/>
    <property type="molecule type" value="Genomic_DNA"/>
</dbReference>
<accession>A0A370BFZ2</accession>
<keyword evidence="2" id="KW-0472">Membrane</keyword>
<keyword evidence="4" id="KW-1185">Reference proteome</keyword>
<dbReference type="RefSeq" id="WP_114622510.1">
    <property type="nucleotide sequence ID" value="NZ_QQNA01000030.1"/>
</dbReference>
<reference evidence="3 4" key="1">
    <citation type="submission" date="2018-07" db="EMBL/GenBank/DDBJ databases">
        <title>Streptomyces species from bats.</title>
        <authorList>
            <person name="Dunlap C."/>
        </authorList>
    </citation>
    <scope>NUCLEOTIDE SEQUENCE [LARGE SCALE GENOMIC DNA]</scope>
    <source>
        <strain evidence="3 4">AC230</strain>
    </source>
</reference>
<evidence type="ECO:0000256" key="2">
    <source>
        <dbReference type="SAM" id="Phobius"/>
    </source>
</evidence>
<gene>
    <name evidence="3" type="ORF">DVH02_05340</name>
</gene>
<keyword evidence="2" id="KW-0812">Transmembrane</keyword>
<feature type="region of interest" description="Disordered" evidence="1">
    <location>
        <begin position="97"/>
        <end position="119"/>
    </location>
</feature>
<dbReference type="Proteomes" id="UP000253741">
    <property type="component" value="Unassembled WGS sequence"/>
</dbReference>
<organism evidence="3 4">
    <name type="scientific">Streptomyces corynorhini</name>
    <dbReference type="NCBI Taxonomy" id="2282652"/>
    <lineage>
        <taxon>Bacteria</taxon>
        <taxon>Bacillati</taxon>
        <taxon>Actinomycetota</taxon>
        <taxon>Actinomycetes</taxon>
        <taxon>Kitasatosporales</taxon>
        <taxon>Streptomycetaceae</taxon>
        <taxon>Streptomyces</taxon>
    </lineage>
</organism>
<protein>
    <submittedName>
        <fullName evidence="3">Uncharacterized protein</fullName>
    </submittedName>
</protein>
<feature type="compositionally biased region" description="Basic residues" evidence="1">
    <location>
        <begin position="105"/>
        <end position="119"/>
    </location>
</feature>
<dbReference type="AlphaFoldDB" id="A0A370BFZ2"/>
<keyword evidence="2" id="KW-1133">Transmembrane helix</keyword>
<evidence type="ECO:0000313" key="4">
    <source>
        <dbReference type="Proteomes" id="UP000253741"/>
    </source>
</evidence>